<dbReference type="CDD" id="cd19769">
    <property type="entry name" value="Bbox2_TRIM16-like"/>
    <property type="match status" value="1"/>
</dbReference>
<keyword evidence="7" id="KW-0175">Coiled coil</keyword>
<accession>A0AAW1G374</accession>
<gene>
    <name evidence="11" type="ORF">VZT92_003212</name>
</gene>
<dbReference type="InterPro" id="IPR051051">
    <property type="entry name" value="E3_ubiq-ligase_TRIM/RNF"/>
</dbReference>
<evidence type="ECO:0000259" key="8">
    <source>
        <dbReference type="PROSITE" id="PS50089"/>
    </source>
</evidence>
<dbReference type="SMART" id="SM00449">
    <property type="entry name" value="SPRY"/>
    <property type="match status" value="2"/>
</dbReference>
<evidence type="ECO:0000256" key="4">
    <source>
        <dbReference type="ARBA" id="ARBA00022833"/>
    </source>
</evidence>
<feature type="domain" description="RING-type" evidence="8">
    <location>
        <begin position="304"/>
        <end position="344"/>
    </location>
</feature>
<evidence type="ECO:0000256" key="2">
    <source>
        <dbReference type="ARBA" id="ARBA00022723"/>
    </source>
</evidence>
<dbReference type="Proteomes" id="UP001488805">
    <property type="component" value="Unassembled WGS sequence"/>
</dbReference>
<dbReference type="SUPFAM" id="SSF49899">
    <property type="entry name" value="Concanavalin A-like lectins/glucanases"/>
    <property type="match status" value="2"/>
</dbReference>
<dbReference type="Pfam" id="PF00643">
    <property type="entry name" value="zf-B_box"/>
    <property type="match status" value="1"/>
</dbReference>
<dbReference type="PANTHER" id="PTHR25465">
    <property type="entry name" value="B-BOX DOMAIN CONTAINING"/>
    <property type="match status" value="1"/>
</dbReference>
<dbReference type="InterPro" id="IPR006574">
    <property type="entry name" value="PRY"/>
</dbReference>
<evidence type="ECO:0000313" key="12">
    <source>
        <dbReference type="Proteomes" id="UP001488805"/>
    </source>
</evidence>
<evidence type="ECO:0000256" key="3">
    <source>
        <dbReference type="ARBA" id="ARBA00022771"/>
    </source>
</evidence>
<dbReference type="SMART" id="SM00589">
    <property type="entry name" value="PRY"/>
    <property type="match status" value="2"/>
</dbReference>
<keyword evidence="3 6" id="KW-0863">Zinc-finger</keyword>
<evidence type="ECO:0000256" key="5">
    <source>
        <dbReference type="ARBA" id="ARBA00022859"/>
    </source>
</evidence>
<evidence type="ECO:0000313" key="11">
    <source>
        <dbReference type="EMBL" id="KAK9540783.1"/>
    </source>
</evidence>
<dbReference type="InterPro" id="IPR013320">
    <property type="entry name" value="ConA-like_dom_sf"/>
</dbReference>
<dbReference type="PROSITE" id="PS50188">
    <property type="entry name" value="B302_SPRY"/>
    <property type="match status" value="2"/>
</dbReference>
<dbReference type="Gene3D" id="3.30.160.60">
    <property type="entry name" value="Classic Zinc Finger"/>
    <property type="match status" value="1"/>
</dbReference>
<dbReference type="EMBL" id="JBCEZU010000013">
    <property type="protein sequence ID" value="KAK9540783.1"/>
    <property type="molecule type" value="Genomic_DNA"/>
</dbReference>
<dbReference type="CDD" id="cd13733">
    <property type="entry name" value="SPRY_PRY_C-I_1"/>
    <property type="match status" value="2"/>
</dbReference>
<keyword evidence="5" id="KW-0391">Immunity</keyword>
<organism evidence="11 12">
    <name type="scientific">Zoarces viviparus</name>
    <name type="common">Viviparous eelpout</name>
    <name type="synonym">Blennius viviparus</name>
    <dbReference type="NCBI Taxonomy" id="48416"/>
    <lineage>
        <taxon>Eukaryota</taxon>
        <taxon>Metazoa</taxon>
        <taxon>Chordata</taxon>
        <taxon>Craniata</taxon>
        <taxon>Vertebrata</taxon>
        <taxon>Euteleostomi</taxon>
        <taxon>Actinopterygii</taxon>
        <taxon>Neopterygii</taxon>
        <taxon>Teleostei</taxon>
        <taxon>Neoteleostei</taxon>
        <taxon>Acanthomorphata</taxon>
        <taxon>Eupercaria</taxon>
        <taxon>Perciformes</taxon>
        <taxon>Cottioidei</taxon>
        <taxon>Zoarcales</taxon>
        <taxon>Zoarcidae</taxon>
        <taxon>Zoarcinae</taxon>
        <taxon>Zoarces</taxon>
    </lineage>
</organism>
<proteinExistence type="predicted"/>
<dbReference type="InterPro" id="IPR003879">
    <property type="entry name" value="Butyrophylin_SPRY"/>
</dbReference>
<dbReference type="SMART" id="SM00336">
    <property type="entry name" value="BBOX"/>
    <property type="match status" value="1"/>
</dbReference>
<dbReference type="FunFam" id="2.60.120.920:FF:000004">
    <property type="entry name" value="Butyrophilin subfamily 1 member A1"/>
    <property type="match status" value="1"/>
</dbReference>
<dbReference type="SUPFAM" id="SSF57845">
    <property type="entry name" value="B-box zinc-binding domain"/>
    <property type="match status" value="1"/>
</dbReference>
<dbReference type="PRINTS" id="PR01407">
    <property type="entry name" value="BUTYPHLNCDUF"/>
</dbReference>
<feature type="coiled-coil region" evidence="7">
    <location>
        <begin position="17"/>
        <end position="66"/>
    </location>
</feature>
<dbReference type="InterPro" id="IPR027370">
    <property type="entry name" value="Znf-RING_euk"/>
</dbReference>
<sequence>MNRLHKTRVSEVFTQLKESVEKRLNELIKTIEEKQKTTKKQAEAFIKELEQEISEQMKRSTEVVQLSLSEDHLHLLQSVQSSNIHDPPPTKDWTKVSIRPSYEGTVMRAVVQLEETLSKEMKKLVKPKAKSVQMFAEDAPLDPDTAHPKLIVSADGKQVSHGDVKKNLPNNPERFSYCNCVLAKQSPQDGYWFIWLRNGNEYKALADPSVPLSLKSQPQKVGVFVDYEEGLVSFYDVDAAALIYSFTEKLFPFFSPSHRYGGKNSAPLIISPVGVFLNNTAESLPNTDMAAAANYLSSEDQFLCSICLDVFTDPVTTSCGHNFCKNCINEHWNINDQHMCPMCKKVFISRPELQVNTFISEMVAQFRQSAQQKTSSSEQQESKPGEVPCDVCTGTKLKALKSCLVCLASYCETHLEPHLTMSGLKRHQLIDPVENLEDRMCTKHDKPLELFCKTDQTCVCMLCTVSNHKTHDVVPLKEEYEGKKVELKKTEAEIQQMIQKRRLKIQEIKHSVNLSEEDADREIAEGVRVFTDLKESVERRLNELIDTIKEKHNTTEKQAKAFIKELEQEISELMKRSTEVVQLSLSEDHLHLLQSFQSSNIHHTPPTKDWTKVSVHQTYEPTVVRAVVQLEETLSKKIKKLVTEAELKRVQKFAVDVTLDPDTANPVLILSAEGKQVHTGKVEQYLPDNPERFSFSCSVLGTQSLSSEKNYYEVQVKGKTDWDLGVAKESINRKGKIKLSPKNGYWTIWLRNGNEYKALDGPSVSLSLKSRPQKVGVFVDYEEGLVSFYDVDAAALIYSFTGCSFTEKLFPFFSPSSNDGGKNAAPLIISPVGVN</sequence>
<dbReference type="Pfam" id="PF00622">
    <property type="entry name" value="SPRY"/>
    <property type="match status" value="1"/>
</dbReference>
<evidence type="ECO:0000259" key="9">
    <source>
        <dbReference type="PROSITE" id="PS50119"/>
    </source>
</evidence>
<evidence type="ECO:0000256" key="1">
    <source>
        <dbReference type="ARBA" id="ARBA00022588"/>
    </source>
</evidence>
<name>A0AAW1G374_ZOAVI</name>
<dbReference type="GO" id="GO:0045087">
    <property type="term" value="P:innate immune response"/>
    <property type="evidence" value="ECO:0007669"/>
    <property type="project" value="UniProtKB-KW"/>
</dbReference>
<dbReference type="PROSITE" id="PS50119">
    <property type="entry name" value="ZF_BBOX"/>
    <property type="match status" value="1"/>
</dbReference>
<dbReference type="InterPro" id="IPR003877">
    <property type="entry name" value="SPRY_dom"/>
</dbReference>
<dbReference type="GO" id="GO:0008270">
    <property type="term" value="F:zinc ion binding"/>
    <property type="evidence" value="ECO:0007669"/>
    <property type="project" value="UniProtKB-KW"/>
</dbReference>
<dbReference type="Pfam" id="PF13445">
    <property type="entry name" value="zf-RING_UBOX"/>
    <property type="match status" value="1"/>
</dbReference>
<protein>
    <submittedName>
        <fullName evidence="11">Uncharacterized protein</fullName>
    </submittedName>
</protein>
<dbReference type="Gene3D" id="3.30.40.10">
    <property type="entry name" value="Zinc/RING finger domain, C3HC4 (zinc finger)"/>
    <property type="match status" value="1"/>
</dbReference>
<reference evidence="11 12" key="1">
    <citation type="journal article" date="2024" name="Genome Biol. Evol.">
        <title>Chromosome-level genome assembly of the viviparous eelpout Zoarces viviparus.</title>
        <authorList>
            <person name="Fuhrmann N."/>
            <person name="Brasseur M.V."/>
            <person name="Bakowski C.E."/>
            <person name="Podsiadlowski L."/>
            <person name="Prost S."/>
            <person name="Krehenwinkel H."/>
            <person name="Mayer C."/>
        </authorList>
    </citation>
    <scope>NUCLEOTIDE SEQUENCE [LARGE SCALE GENOMIC DNA]</scope>
    <source>
        <strain evidence="11">NO-MEL_2022_Ind0_liver</strain>
    </source>
</reference>
<dbReference type="InterPro" id="IPR013083">
    <property type="entry name" value="Znf_RING/FYVE/PHD"/>
</dbReference>
<dbReference type="GO" id="GO:0005737">
    <property type="term" value="C:cytoplasm"/>
    <property type="evidence" value="ECO:0007669"/>
    <property type="project" value="UniProtKB-ARBA"/>
</dbReference>
<keyword evidence="4" id="KW-0862">Zinc</keyword>
<keyword evidence="2" id="KW-0479">Metal-binding</keyword>
<dbReference type="Pfam" id="PF13765">
    <property type="entry name" value="PRY"/>
    <property type="match status" value="2"/>
</dbReference>
<dbReference type="Gene3D" id="2.60.120.920">
    <property type="match status" value="3"/>
</dbReference>
<evidence type="ECO:0000256" key="6">
    <source>
        <dbReference type="PROSITE-ProRule" id="PRU00024"/>
    </source>
</evidence>
<dbReference type="SUPFAM" id="SSF57850">
    <property type="entry name" value="RING/U-box"/>
    <property type="match status" value="1"/>
</dbReference>
<evidence type="ECO:0000256" key="7">
    <source>
        <dbReference type="SAM" id="Coils"/>
    </source>
</evidence>
<dbReference type="InterPro" id="IPR058030">
    <property type="entry name" value="TRIM8/14/16/25/29/45/65_CC"/>
</dbReference>
<dbReference type="InterPro" id="IPR000315">
    <property type="entry name" value="Znf_B-box"/>
</dbReference>
<feature type="coiled-coil region" evidence="7">
    <location>
        <begin position="477"/>
        <end position="507"/>
    </location>
</feature>
<feature type="coiled-coil region" evidence="7">
    <location>
        <begin position="534"/>
        <end position="583"/>
    </location>
</feature>
<dbReference type="PROSITE" id="PS00518">
    <property type="entry name" value="ZF_RING_1"/>
    <property type="match status" value="1"/>
</dbReference>
<feature type="domain" description="B box-type" evidence="9">
    <location>
        <begin position="436"/>
        <end position="476"/>
    </location>
</feature>
<keyword evidence="1" id="KW-0399">Innate immunity</keyword>
<dbReference type="AlphaFoldDB" id="A0AAW1G374"/>
<dbReference type="CDD" id="cd16608">
    <property type="entry name" value="RING-HC_TRIM62_C-IV"/>
    <property type="match status" value="1"/>
</dbReference>
<dbReference type="InterPro" id="IPR001841">
    <property type="entry name" value="Znf_RING"/>
</dbReference>
<evidence type="ECO:0000259" key="10">
    <source>
        <dbReference type="PROSITE" id="PS50188"/>
    </source>
</evidence>
<dbReference type="PANTHER" id="PTHR25465:SF32">
    <property type="entry name" value="BLOODTHIRSTY-RELATED GENE FAMILY, MEMBER 16 ISOFORM X1-RELATED"/>
    <property type="match status" value="1"/>
</dbReference>
<dbReference type="Pfam" id="PF25600">
    <property type="entry name" value="TRIM_CC"/>
    <property type="match status" value="2"/>
</dbReference>
<dbReference type="InterPro" id="IPR043136">
    <property type="entry name" value="B30.2/SPRY_sf"/>
</dbReference>
<dbReference type="InterPro" id="IPR017907">
    <property type="entry name" value="Znf_RING_CS"/>
</dbReference>
<feature type="domain" description="B30.2/SPRY" evidence="10">
    <location>
        <begin position="637"/>
        <end position="832"/>
    </location>
</feature>
<dbReference type="Gene3D" id="4.10.830.40">
    <property type="match status" value="1"/>
</dbReference>
<comment type="caution">
    <text evidence="11">The sequence shown here is derived from an EMBL/GenBank/DDBJ whole genome shotgun (WGS) entry which is preliminary data.</text>
</comment>
<dbReference type="PROSITE" id="PS50089">
    <property type="entry name" value="ZF_RING_2"/>
    <property type="match status" value="1"/>
</dbReference>
<keyword evidence="12" id="KW-1185">Reference proteome</keyword>
<dbReference type="SMART" id="SM00184">
    <property type="entry name" value="RING"/>
    <property type="match status" value="1"/>
</dbReference>
<dbReference type="InterPro" id="IPR001870">
    <property type="entry name" value="B30.2/SPRY"/>
</dbReference>
<feature type="domain" description="B30.2/SPRY" evidence="10">
    <location>
        <begin position="71"/>
        <end position="273"/>
    </location>
</feature>